<accession>A0A419T953</accession>
<protein>
    <submittedName>
        <fullName evidence="1">Uncharacterized protein</fullName>
    </submittedName>
</protein>
<dbReference type="Proteomes" id="UP000284277">
    <property type="component" value="Unassembled WGS sequence"/>
</dbReference>
<keyword evidence="2" id="KW-1185">Reference proteome</keyword>
<sequence length="68" mass="8113">MICSDFHPFTKISDTLNLEQPVMNYFSEDVFEGEMAHARFYDEEIRKQMPRCLCRRYTIGEFTLVAIK</sequence>
<organism evidence="1 2">
    <name type="scientific">Lacrimispora algidixylanolytica</name>
    <dbReference type="NCBI Taxonomy" id="94868"/>
    <lineage>
        <taxon>Bacteria</taxon>
        <taxon>Bacillati</taxon>
        <taxon>Bacillota</taxon>
        <taxon>Clostridia</taxon>
        <taxon>Lachnospirales</taxon>
        <taxon>Lachnospiraceae</taxon>
        <taxon>Lacrimispora</taxon>
    </lineage>
</organism>
<proteinExistence type="predicted"/>
<evidence type="ECO:0000313" key="1">
    <source>
        <dbReference type="EMBL" id="RKD34000.1"/>
    </source>
</evidence>
<dbReference type="AlphaFoldDB" id="A0A419T953"/>
<comment type="caution">
    <text evidence="1">The sequence shown here is derived from an EMBL/GenBank/DDBJ whole genome shotgun (WGS) entry which is preliminary data.</text>
</comment>
<evidence type="ECO:0000313" key="2">
    <source>
        <dbReference type="Proteomes" id="UP000284277"/>
    </source>
</evidence>
<gene>
    <name evidence="1" type="ORF">BET01_12610</name>
</gene>
<dbReference type="EMBL" id="MCIA01000003">
    <property type="protein sequence ID" value="RKD34000.1"/>
    <property type="molecule type" value="Genomic_DNA"/>
</dbReference>
<name>A0A419T953_9FIRM</name>
<reference evidence="1 2" key="1">
    <citation type="submission" date="2016-08" db="EMBL/GenBank/DDBJ databases">
        <title>A new outlook on sporulation: Clostridium algidixylanolyticum.</title>
        <authorList>
            <person name="Poppleton D.I."/>
            <person name="Gribaldo S."/>
        </authorList>
    </citation>
    <scope>NUCLEOTIDE SEQUENCE [LARGE SCALE GENOMIC DNA]</scope>
    <source>
        <strain evidence="1 2">SPL73</strain>
    </source>
</reference>